<sequence>MLPRPPPFTPAPLPSAEHSRPRFQPRHETTVLCRPRSGRGWQASPDDFRAAVRGYDLTSSAVPDAGRTGGQTGGRAAARAPRGPGSEALCATQQGLIRPPPSLTPCGGESSARALVRS</sequence>
<feature type="region of interest" description="Disordered" evidence="1">
    <location>
        <begin position="59"/>
        <end position="118"/>
    </location>
</feature>
<feature type="compositionally biased region" description="Low complexity" evidence="1">
    <location>
        <begin position="74"/>
        <end position="85"/>
    </location>
</feature>
<organism evidence="2 3">
    <name type="scientific">Panthera leo</name>
    <name type="common">Lion</name>
    <dbReference type="NCBI Taxonomy" id="9689"/>
    <lineage>
        <taxon>Eukaryota</taxon>
        <taxon>Metazoa</taxon>
        <taxon>Chordata</taxon>
        <taxon>Craniata</taxon>
        <taxon>Vertebrata</taxon>
        <taxon>Euteleostomi</taxon>
        <taxon>Mammalia</taxon>
        <taxon>Eutheria</taxon>
        <taxon>Laurasiatheria</taxon>
        <taxon>Carnivora</taxon>
        <taxon>Feliformia</taxon>
        <taxon>Felidae</taxon>
        <taxon>Pantherinae</taxon>
        <taxon>Panthera</taxon>
    </lineage>
</organism>
<dbReference type="Proteomes" id="UP000694399">
    <property type="component" value="Chromosome B4"/>
</dbReference>
<reference evidence="2" key="1">
    <citation type="journal article" date="2019" name="bioRxiv">
        <title>Long live the king: chromosome-level assembly of the lion (Panthera leo) using linked-read, Hi-C, and long read data.</title>
        <authorList>
            <person name="Armstrong E.E."/>
            <person name="Taylor R.W."/>
            <person name="Miller D.E."/>
            <person name="Kaelin C."/>
            <person name="Barsh G."/>
            <person name="Hadly E.A."/>
            <person name="Petrov D."/>
        </authorList>
    </citation>
    <scope>NUCLEOTIDE SEQUENCE [LARGE SCALE GENOMIC DNA]</scope>
</reference>
<dbReference type="GeneTree" id="ENSGT00860000136046"/>
<accession>A0A8C9D2I3</accession>
<feature type="compositionally biased region" description="Basic and acidic residues" evidence="1">
    <location>
        <begin position="17"/>
        <end position="29"/>
    </location>
</feature>
<feature type="compositionally biased region" description="Pro residues" evidence="1">
    <location>
        <begin position="1"/>
        <end position="13"/>
    </location>
</feature>
<reference evidence="2" key="3">
    <citation type="submission" date="2025-09" db="UniProtKB">
        <authorList>
            <consortium name="Ensembl"/>
        </authorList>
    </citation>
    <scope>IDENTIFICATION</scope>
</reference>
<dbReference type="Ensembl" id="ENSPLOT00000010685.1">
    <property type="protein sequence ID" value="ENSPLOP00000009643.1"/>
    <property type="gene ID" value="ENSPLOG00000007093.1"/>
</dbReference>
<reference evidence="2" key="2">
    <citation type="submission" date="2025-08" db="UniProtKB">
        <authorList>
            <consortium name="Ensembl"/>
        </authorList>
    </citation>
    <scope>IDENTIFICATION</scope>
</reference>
<dbReference type="AlphaFoldDB" id="A0A8C9D2I3"/>
<keyword evidence="3" id="KW-1185">Reference proteome</keyword>
<evidence type="ECO:0000313" key="3">
    <source>
        <dbReference type="Proteomes" id="UP000694399"/>
    </source>
</evidence>
<evidence type="ECO:0000256" key="1">
    <source>
        <dbReference type="SAM" id="MobiDB-lite"/>
    </source>
</evidence>
<evidence type="ECO:0000313" key="2">
    <source>
        <dbReference type="Ensembl" id="ENSPLOP00000009643.1"/>
    </source>
</evidence>
<name>A0A8C9D2I3_PANLE</name>
<feature type="region of interest" description="Disordered" evidence="1">
    <location>
        <begin position="1"/>
        <end position="44"/>
    </location>
</feature>
<protein>
    <submittedName>
        <fullName evidence="2">Uncharacterized protein</fullName>
    </submittedName>
</protein>
<proteinExistence type="predicted"/>